<feature type="compositionally biased region" description="Acidic residues" evidence="1">
    <location>
        <begin position="183"/>
        <end position="193"/>
    </location>
</feature>
<feature type="compositionally biased region" description="Low complexity" evidence="1">
    <location>
        <begin position="320"/>
        <end position="370"/>
    </location>
</feature>
<feature type="compositionally biased region" description="Low complexity" evidence="1">
    <location>
        <begin position="66"/>
        <end position="75"/>
    </location>
</feature>
<evidence type="ECO:0000313" key="2">
    <source>
        <dbReference type="EMBL" id="ESZ91862.1"/>
    </source>
</evidence>
<feature type="compositionally biased region" description="Low complexity" evidence="1">
    <location>
        <begin position="173"/>
        <end position="182"/>
    </location>
</feature>
<organism evidence="2 3">
    <name type="scientific">Sclerotinia borealis (strain F-4128)</name>
    <dbReference type="NCBI Taxonomy" id="1432307"/>
    <lineage>
        <taxon>Eukaryota</taxon>
        <taxon>Fungi</taxon>
        <taxon>Dikarya</taxon>
        <taxon>Ascomycota</taxon>
        <taxon>Pezizomycotina</taxon>
        <taxon>Leotiomycetes</taxon>
        <taxon>Helotiales</taxon>
        <taxon>Sclerotiniaceae</taxon>
        <taxon>Sclerotinia</taxon>
    </lineage>
</organism>
<reference evidence="2 3" key="1">
    <citation type="journal article" date="2014" name="Genome Announc.">
        <title>Draft genome sequence of Sclerotinia borealis, a psychrophilic plant pathogenic fungus.</title>
        <authorList>
            <person name="Mardanov A.V."/>
            <person name="Beletsky A.V."/>
            <person name="Kadnikov V.V."/>
            <person name="Ignatov A.N."/>
            <person name="Ravin N.V."/>
        </authorList>
    </citation>
    <scope>NUCLEOTIDE SEQUENCE [LARGE SCALE GENOMIC DNA]</scope>
    <source>
        <strain evidence="3">F-4157</strain>
    </source>
</reference>
<feature type="region of interest" description="Disordered" evidence="1">
    <location>
        <begin position="60"/>
        <end position="81"/>
    </location>
</feature>
<keyword evidence="3" id="KW-1185">Reference proteome</keyword>
<accession>W9C542</accession>
<evidence type="ECO:0000256" key="1">
    <source>
        <dbReference type="SAM" id="MobiDB-lite"/>
    </source>
</evidence>
<evidence type="ECO:0000313" key="3">
    <source>
        <dbReference type="Proteomes" id="UP000019487"/>
    </source>
</evidence>
<comment type="caution">
    <text evidence="2">The sequence shown here is derived from an EMBL/GenBank/DDBJ whole genome shotgun (WGS) entry which is preliminary data.</text>
</comment>
<proteinExistence type="predicted"/>
<name>W9C542_SCLBF</name>
<dbReference type="AlphaFoldDB" id="W9C542"/>
<gene>
    <name evidence="2" type="ORF">SBOR_7768</name>
</gene>
<feature type="compositionally biased region" description="Basic and acidic residues" evidence="1">
    <location>
        <begin position="392"/>
        <end position="404"/>
    </location>
</feature>
<protein>
    <submittedName>
        <fullName evidence="2">Uncharacterized protein</fullName>
    </submittedName>
</protein>
<dbReference type="Proteomes" id="UP000019487">
    <property type="component" value="Unassembled WGS sequence"/>
</dbReference>
<feature type="region of interest" description="Disordered" evidence="1">
    <location>
        <begin position="320"/>
        <end position="404"/>
    </location>
</feature>
<sequence length="404" mass="43957">MSGSQSHLPSLQGLGITSNPAGGRGTARNGNSDNLQNTHMALNEALGIDVRLRTPTQQTNPTMLHQQSIQQQMQQTNPAMLHQRPIQDQLQIQQRQMQHQQMQYQQMLRNQQQQLKQSLEGNQGYSMASPHLDPNSFPLEPQDLPMEVVNPTGYNPTGYRVRSGMPHPFVPRADPGAAGANAADDDEMEEQQEEEKIYETNTFHLEIKSPLIITGEGNMVTIHPAPQVQNIAEAVLRALHSVTEGQRGLPMGDAEGNPRGIRVDVDATVTVSGKNNMVGEQGVRGWSLKKEAEVLQLRVESQRLDAQAKADRAGDDVRFATQGQAQGQQGQQGQANAQGQGQVNAQGQVQANTQGQARANAQAQAQQYTASLASPAPKEGAKRARGVSTGQKGEEANKKMKTEQ</sequence>
<dbReference type="OrthoDB" id="5409271at2759"/>
<dbReference type="HOGENOM" id="CLU_578918_0_0_1"/>
<feature type="region of interest" description="Disordered" evidence="1">
    <location>
        <begin position="171"/>
        <end position="193"/>
    </location>
</feature>
<feature type="compositionally biased region" description="Polar residues" evidence="1">
    <location>
        <begin position="1"/>
        <end position="20"/>
    </location>
</feature>
<dbReference type="EMBL" id="AYSA01000451">
    <property type="protein sequence ID" value="ESZ91862.1"/>
    <property type="molecule type" value="Genomic_DNA"/>
</dbReference>
<feature type="region of interest" description="Disordered" evidence="1">
    <location>
        <begin position="1"/>
        <end position="35"/>
    </location>
</feature>